<name>A0A0N4ZND1_PARTI</name>
<proteinExistence type="predicted"/>
<feature type="transmembrane region" description="Helical" evidence="1">
    <location>
        <begin position="50"/>
        <end position="75"/>
    </location>
</feature>
<sequence length="455" mass="52851">MTMSARKILYLTIFYCLGNYIIDVIGSHSIKHLEGYKYGNNRRFISVCKLGWLMGYLSFLAHFFLGTFFQEPFTYVKFTDHRDKFSPKILNKWRSLYVKSWIVLSLLAIGMYFLYFTKSTHNFLYFIMGIANGLWIHIFMFSFGFLVLTFIKGIMEKAQLGKKILDFLYKWTFTRKFIKDTQYQIIFTLLISTFLCLVQYIASNKVSIKYHTLKIKDLPKDAEGFRFALITDLHTGALVYKEDIVNVVEKVNDENVDSVFLVGDIIDGPYDIIKDRTEPLKYLKSKYGTYFVTGNHEYYYGNVQEWIDAFRNEYKFKILENEVTDLKGMCLVGLHDISASKNKIGSHVMNASIINSCEPKKPIIVLAHNPASTKEILSEAKERHIDLILSGHTHAGQYYVMIPYVVVFLPYFYGFYNIGQDTTLVVSAGTLYQAAPMKMPYLSEIHVFTLFNKEE</sequence>
<dbReference type="Gene3D" id="3.60.21.10">
    <property type="match status" value="1"/>
</dbReference>
<evidence type="ECO:0000313" key="4">
    <source>
        <dbReference type="WBParaSite" id="PTRK_0001004500.1"/>
    </source>
</evidence>
<feature type="transmembrane region" description="Helical" evidence="1">
    <location>
        <begin position="96"/>
        <end position="117"/>
    </location>
</feature>
<organism evidence="3 4">
    <name type="scientific">Parastrongyloides trichosuri</name>
    <name type="common">Possum-specific nematode worm</name>
    <dbReference type="NCBI Taxonomy" id="131310"/>
    <lineage>
        <taxon>Eukaryota</taxon>
        <taxon>Metazoa</taxon>
        <taxon>Ecdysozoa</taxon>
        <taxon>Nematoda</taxon>
        <taxon>Chromadorea</taxon>
        <taxon>Rhabditida</taxon>
        <taxon>Tylenchina</taxon>
        <taxon>Panagrolaimomorpha</taxon>
        <taxon>Strongyloidoidea</taxon>
        <taxon>Strongyloididae</taxon>
        <taxon>Parastrongyloides</taxon>
    </lineage>
</organism>
<dbReference type="Pfam" id="PF00149">
    <property type="entry name" value="Metallophos"/>
    <property type="match status" value="1"/>
</dbReference>
<evidence type="ECO:0000259" key="2">
    <source>
        <dbReference type="Pfam" id="PF00149"/>
    </source>
</evidence>
<dbReference type="PANTHER" id="PTHR31302:SF30">
    <property type="entry name" value="CALCINEURIN-LIKE PHOSPHOESTERASE DOMAIN-CONTAINING PROTEIN"/>
    <property type="match status" value="1"/>
</dbReference>
<dbReference type="InterPro" id="IPR004843">
    <property type="entry name" value="Calcineurin-like_PHP"/>
</dbReference>
<dbReference type="Proteomes" id="UP000038045">
    <property type="component" value="Unplaced"/>
</dbReference>
<keyword evidence="3" id="KW-1185">Reference proteome</keyword>
<protein>
    <submittedName>
        <fullName evidence="4">Metallophos domain-containing protein</fullName>
    </submittedName>
</protein>
<dbReference type="AlphaFoldDB" id="A0A0N4ZND1"/>
<feature type="transmembrane region" description="Helical" evidence="1">
    <location>
        <begin position="123"/>
        <end position="151"/>
    </location>
</feature>
<dbReference type="GO" id="GO:0016787">
    <property type="term" value="F:hydrolase activity"/>
    <property type="evidence" value="ECO:0007669"/>
    <property type="project" value="InterPro"/>
</dbReference>
<reference evidence="4" key="1">
    <citation type="submission" date="2017-02" db="UniProtKB">
        <authorList>
            <consortium name="WormBaseParasite"/>
        </authorList>
    </citation>
    <scope>IDENTIFICATION</scope>
</reference>
<dbReference type="SUPFAM" id="SSF56300">
    <property type="entry name" value="Metallo-dependent phosphatases"/>
    <property type="match status" value="1"/>
</dbReference>
<dbReference type="WBParaSite" id="PTRK_0001004500.1">
    <property type="protein sequence ID" value="PTRK_0001004500.1"/>
    <property type="gene ID" value="PTRK_0001004500"/>
</dbReference>
<dbReference type="PANTHER" id="PTHR31302">
    <property type="entry name" value="TRANSMEMBRANE PROTEIN WITH METALLOPHOSPHOESTERASE DOMAIN-RELATED"/>
    <property type="match status" value="1"/>
</dbReference>
<keyword evidence="1" id="KW-0812">Transmembrane</keyword>
<dbReference type="CDD" id="cd07385">
    <property type="entry name" value="MPP_YkuE_C"/>
    <property type="match status" value="1"/>
</dbReference>
<dbReference type="InterPro" id="IPR029052">
    <property type="entry name" value="Metallo-depent_PP-like"/>
</dbReference>
<feature type="domain" description="Calcineurin-like phosphoesterase" evidence="2">
    <location>
        <begin position="225"/>
        <end position="395"/>
    </location>
</feature>
<feature type="transmembrane region" description="Helical" evidence="1">
    <location>
        <begin position="183"/>
        <end position="202"/>
    </location>
</feature>
<evidence type="ECO:0000313" key="3">
    <source>
        <dbReference type="Proteomes" id="UP000038045"/>
    </source>
</evidence>
<evidence type="ECO:0000256" key="1">
    <source>
        <dbReference type="SAM" id="Phobius"/>
    </source>
</evidence>
<accession>A0A0N4ZND1</accession>
<feature type="transmembrane region" description="Helical" evidence="1">
    <location>
        <begin position="9"/>
        <end position="30"/>
    </location>
</feature>
<dbReference type="InterPro" id="IPR051158">
    <property type="entry name" value="Metallophosphoesterase_sf"/>
</dbReference>
<keyword evidence="1" id="KW-0472">Membrane</keyword>
<keyword evidence="1" id="KW-1133">Transmembrane helix</keyword>